<dbReference type="SMART" id="SM00220">
    <property type="entry name" value="S_TKc"/>
    <property type="match status" value="1"/>
</dbReference>
<dbReference type="PROSITE" id="PS50011">
    <property type="entry name" value="PROTEIN_KINASE_DOM"/>
    <property type="match status" value="1"/>
</dbReference>
<evidence type="ECO:0000256" key="2">
    <source>
        <dbReference type="ARBA" id="ARBA00022840"/>
    </source>
</evidence>
<dbReference type="InterPro" id="IPR000719">
    <property type="entry name" value="Prot_kinase_dom"/>
</dbReference>
<dbReference type="PANTHER" id="PTHR24055">
    <property type="entry name" value="MITOGEN-ACTIVATED PROTEIN KINASE"/>
    <property type="match status" value="1"/>
</dbReference>
<name>A0A3Q3K4J2_MONAL</name>
<dbReference type="InterPro" id="IPR050117">
    <property type="entry name" value="MAPK"/>
</dbReference>
<organism evidence="4 5">
    <name type="scientific">Monopterus albus</name>
    <name type="common">Swamp eel</name>
    <dbReference type="NCBI Taxonomy" id="43700"/>
    <lineage>
        <taxon>Eukaryota</taxon>
        <taxon>Metazoa</taxon>
        <taxon>Chordata</taxon>
        <taxon>Craniata</taxon>
        <taxon>Vertebrata</taxon>
        <taxon>Euteleostomi</taxon>
        <taxon>Actinopterygii</taxon>
        <taxon>Neopterygii</taxon>
        <taxon>Teleostei</taxon>
        <taxon>Neoteleostei</taxon>
        <taxon>Acanthomorphata</taxon>
        <taxon>Anabantaria</taxon>
        <taxon>Synbranchiformes</taxon>
        <taxon>Synbranchidae</taxon>
        <taxon>Monopterus</taxon>
    </lineage>
</organism>
<evidence type="ECO:0000313" key="5">
    <source>
        <dbReference type="Proteomes" id="UP000261600"/>
    </source>
</evidence>
<protein>
    <recommendedName>
        <fullName evidence="3">Protein kinase domain-containing protein</fullName>
    </recommendedName>
</protein>
<accession>A0A3Q3K4J2</accession>
<sequence>HLEPCIICVTDDLISGRIQIFTFVRSKLGFFVARFSIQVANALSYMHRLNFVHRDVTPFNVLLTEELTVKVADMGLARHSSRWMSTTVVTEPYRAPELFVTDGCAQYTCAIDTWSLGVMIADAVEGKVVFSAQKSQKQKKINTYKGMPCSRRGRHSYHCSSLQIVTINTIIIIKCVRTLCLESGHSRPPIVCTVLFL</sequence>
<dbReference type="GO" id="GO:0005524">
    <property type="term" value="F:ATP binding"/>
    <property type="evidence" value="ECO:0007669"/>
    <property type="project" value="UniProtKB-KW"/>
</dbReference>
<keyword evidence="1" id="KW-0547">Nucleotide-binding</keyword>
<keyword evidence="2" id="KW-0067">ATP-binding</keyword>
<proteinExistence type="predicted"/>
<dbReference type="InterPro" id="IPR011009">
    <property type="entry name" value="Kinase-like_dom_sf"/>
</dbReference>
<feature type="domain" description="Protein kinase" evidence="3">
    <location>
        <begin position="1"/>
        <end position="197"/>
    </location>
</feature>
<dbReference type="Gene3D" id="1.10.510.10">
    <property type="entry name" value="Transferase(Phosphotransferase) domain 1"/>
    <property type="match status" value="1"/>
</dbReference>
<dbReference type="SUPFAM" id="SSF56112">
    <property type="entry name" value="Protein kinase-like (PK-like)"/>
    <property type="match status" value="1"/>
</dbReference>
<dbReference type="STRING" id="43700.ENSMALP00000023062"/>
<dbReference type="GO" id="GO:0004672">
    <property type="term" value="F:protein kinase activity"/>
    <property type="evidence" value="ECO:0007669"/>
    <property type="project" value="InterPro"/>
</dbReference>
<dbReference type="Ensembl" id="ENSMALT00000023500.1">
    <property type="protein sequence ID" value="ENSMALP00000023062.1"/>
    <property type="gene ID" value="ENSMALG00000016085.1"/>
</dbReference>
<dbReference type="Proteomes" id="UP000261600">
    <property type="component" value="Unplaced"/>
</dbReference>
<reference evidence="4" key="1">
    <citation type="submission" date="2025-08" db="UniProtKB">
        <authorList>
            <consortium name="Ensembl"/>
        </authorList>
    </citation>
    <scope>IDENTIFICATION</scope>
</reference>
<evidence type="ECO:0000256" key="1">
    <source>
        <dbReference type="ARBA" id="ARBA00022741"/>
    </source>
</evidence>
<reference evidence="4" key="2">
    <citation type="submission" date="2025-09" db="UniProtKB">
        <authorList>
            <consortium name="Ensembl"/>
        </authorList>
    </citation>
    <scope>IDENTIFICATION</scope>
</reference>
<dbReference type="AlphaFoldDB" id="A0A3Q3K4J2"/>
<keyword evidence="5" id="KW-1185">Reference proteome</keyword>
<evidence type="ECO:0000259" key="3">
    <source>
        <dbReference type="PROSITE" id="PS50011"/>
    </source>
</evidence>
<dbReference type="Pfam" id="PF00069">
    <property type="entry name" value="Pkinase"/>
    <property type="match status" value="1"/>
</dbReference>
<evidence type="ECO:0000313" key="4">
    <source>
        <dbReference type="Ensembl" id="ENSMALP00000023062.1"/>
    </source>
</evidence>